<dbReference type="EMBL" id="BGZK01000380">
    <property type="protein sequence ID" value="GBP40376.1"/>
    <property type="molecule type" value="Genomic_DNA"/>
</dbReference>
<protein>
    <submittedName>
        <fullName evidence="1">Uncharacterized protein</fullName>
    </submittedName>
</protein>
<gene>
    <name evidence="1" type="ORF">EVAR_86522_1</name>
</gene>
<evidence type="ECO:0000313" key="1">
    <source>
        <dbReference type="EMBL" id="GBP40376.1"/>
    </source>
</evidence>
<keyword evidence="2" id="KW-1185">Reference proteome</keyword>
<accession>A0A4C1VMN6</accession>
<organism evidence="1 2">
    <name type="scientific">Eumeta variegata</name>
    <name type="common">Bagworm moth</name>
    <name type="synonym">Eumeta japonica</name>
    <dbReference type="NCBI Taxonomy" id="151549"/>
    <lineage>
        <taxon>Eukaryota</taxon>
        <taxon>Metazoa</taxon>
        <taxon>Ecdysozoa</taxon>
        <taxon>Arthropoda</taxon>
        <taxon>Hexapoda</taxon>
        <taxon>Insecta</taxon>
        <taxon>Pterygota</taxon>
        <taxon>Neoptera</taxon>
        <taxon>Endopterygota</taxon>
        <taxon>Lepidoptera</taxon>
        <taxon>Glossata</taxon>
        <taxon>Ditrysia</taxon>
        <taxon>Tineoidea</taxon>
        <taxon>Psychidae</taxon>
        <taxon>Oiketicinae</taxon>
        <taxon>Eumeta</taxon>
    </lineage>
</organism>
<comment type="caution">
    <text evidence="1">The sequence shown here is derived from an EMBL/GenBank/DDBJ whole genome shotgun (WGS) entry which is preliminary data.</text>
</comment>
<name>A0A4C1VMN6_EUMVA</name>
<dbReference type="AlphaFoldDB" id="A0A4C1VMN6"/>
<reference evidence="1 2" key="1">
    <citation type="journal article" date="2019" name="Commun. Biol.">
        <title>The bagworm genome reveals a unique fibroin gene that provides high tensile strength.</title>
        <authorList>
            <person name="Kono N."/>
            <person name="Nakamura H."/>
            <person name="Ohtoshi R."/>
            <person name="Tomita M."/>
            <person name="Numata K."/>
            <person name="Arakawa K."/>
        </authorList>
    </citation>
    <scope>NUCLEOTIDE SEQUENCE [LARGE SCALE GENOMIC DNA]</scope>
</reference>
<dbReference type="Proteomes" id="UP000299102">
    <property type="component" value="Unassembled WGS sequence"/>
</dbReference>
<sequence>MTLMWFRRPRRLLVIAASAVGGGGAAIAEVTRRQVEIYAAAALRTPQFLCGEHLISVFAITILTNALNLTDNLQTIGSHISNRSILSEFDSR</sequence>
<evidence type="ECO:0000313" key="2">
    <source>
        <dbReference type="Proteomes" id="UP000299102"/>
    </source>
</evidence>
<proteinExistence type="predicted"/>